<organism evidence="1 2">
    <name type="scientific">Acer yangbiense</name>
    <dbReference type="NCBI Taxonomy" id="1000413"/>
    <lineage>
        <taxon>Eukaryota</taxon>
        <taxon>Viridiplantae</taxon>
        <taxon>Streptophyta</taxon>
        <taxon>Embryophyta</taxon>
        <taxon>Tracheophyta</taxon>
        <taxon>Spermatophyta</taxon>
        <taxon>Magnoliopsida</taxon>
        <taxon>eudicotyledons</taxon>
        <taxon>Gunneridae</taxon>
        <taxon>Pentapetalae</taxon>
        <taxon>rosids</taxon>
        <taxon>malvids</taxon>
        <taxon>Sapindales</taxon>
        <taxon>Sapindaceae</taxon>
        <taxon>Hippocastanoideae</taxon>
        <taxon>Acereae</taxon>
        <taxon>Acer</taxon>
    </lineage>
</organism>
<dbReference type="Pfam" id="PF14223">
    <property type="entry name" value="Retrotran_gag_2"/>
    <property type="match status" value="1"/>
</dbReference>
<accession>A0A5C7IVE1</accession>
<name>A0A5C7IVE1_9ROSI</name>
<keyword evidence="2" id="KW-1185">Reference proteome</keyword>
<dbReference type="PANTHER" id="PTHR47481:SF31">
    <property type="entry name" value="OS01G0873500 PROTEIN"/>
    <property type="match status" value="1"/>
</dbReference>
<dbReference type="EMBL" id="VAHF01000001">
    <property type="protein sequence ID" value="TXG73048.1"/>
    <property type="molecule type" value="Genomic_DNA"/>
</dbReference>
<reference evidence="2" key="1">
    <citation type="journal article" date="2019" name="Gigascience">
        <title>De novo genome assembly of the endangered Acer yangbiense, a plant species with extremely small populations endemic to Yunnan Province, China.</title>
        <authorList>
            <person name="Yang J."/>
            <person name="Wariss H.M."/>
            <person name="Tao L."/>
            <person name="Zhang R."/>
            <person name="Yun Q."/>
            <person name="Hollingsworth P."/>
            <person name="Dao Z."/>
            <person name="Luo G."/>
            <person name="Guo H."/>
            <person name="Ma Y."/>
            <person name="Sun W."/>
        </authorList>
    </citation>
    <scope>NUCLEOTIDE SEQUENCE [LARGE SCALE GENOMIC DNA]</scope>
    <source>
        <strain evidence="2">cv. Malutang</strain>
    </source>
</reference>
<dbReference type="OrthoDB" id="1912561at2759"/>
<protein>
    <recommendedName>
        <fullName evidence="3">Retrotransposon Copia-like N-terminal domain-containing protein</fullName>
    </recommendedName>
</protein>
<evidence type="ECO:0008006" key="3">
    <source>
        <dbReference type="Google" id="ProtNLM"/>
    </source>
</evidence>
<dbReference type="AlphaFoldDB" id="A0A5C7IVE1"/>
<comment type="caution">
    <text evidence="1">The sequence shown here is derived from an EMBL/GenBank/DDBJ whole genome shotgun (WGS) entry which is preliminary data.</text>
</comment>
<proteinExistence type="predicted"/>
<dbReference type="PANTHER" id="PTHR47481">
    <property type="match status" value="1"/>
</dbReference>
<dbReference type="Proteomes" id="UP000323000">
    <property type="component" value="Chromosome 1"/>
</dbReference>
<evidence type="ECO:0000313" key="2">
    <source>
        <dbReference type="Proteomes" id="UP000323000"/>
    </source>
</evidence>
<gene>
    <name evidence="1" type="ORF">EZV62_001627</name>
</gene>
<sequence length="223" mass="24927">MVSEKETTTFTSPFVAMNVSQSSSNITKLLMSLKLELTVKLNLTIIPPNKLNVDGSVNENFLDWEQQDQVLLCWILSSISQEILPKLVGCSTSCEAWKTIEKRFKSQSKANVMQLNISEYIMKKKCVFDALSHTGYGISEEDKIMYVLSGIGPEYDPFVIPVTSMPNSYSLPEITALLLTHKTRIDQHSSVKEVNVNMVVNKKSIGGNQTGYQTGYGIHGYVF</sequence>
<evidence type="ECO:0000313" key="1">
    <source>
        <dbReference type="EMBL" id="TXG73048.1"/>
    </source>
</evidence>